<comment type="caution">
    <text evidence="1">The sequence shown here is derived from an EMBL/GenBank/DDBJ whole genome shotgun (WGS) entry which is preliminary data.</text>
</comment>
<dbReference type="EMBL" id="JACJVR010000112">
    <property type="protein sequence ID" value="MBB6695135.1"/>
    <property type="molecule type" value="Genomic_DNA"/>
</dbReference>
<organism evidence="1 2">
    <name type="scientific">Cohnella xylanilytica</name>
    <dbReference type="NCBI Taxonomy" id="557555"/>
    <lineage>
        <taxon>Bacteria</taxon>
        <taxon>Bacillati</taxon>
        <taxon>Bacillota</taxon>
        <taxon>Bacilli</taxon>
        <taxon>Bacillales</taxon>
        <taxon>Paenibacillaceae</taxon>
        <taxon>Cohnella</taxon>
    </lineage>
</organism>
<accession>A0A841U3J6</accession>
<proteinExistence type="predicted"/>
<protein>
    <submittedName>
        <fullName evidence="1">Uncharacterized protein</fullName>
    </submittedName>
</protein>
<name>A0A841U3J6_9BACL</name>
<dbReference type="AlphaFoldDB" id="A0A841U3J6"/>
<dbReference type="RefSeq" id="WP_185139096.1">
    <property type="nucleotide sequence ID" value="NZ_BORM01000020.1"/>
</dbReference>
<dbReference type="Proteomes" id="UP000553776">
    <property type="component" value="Unassembled WGS sequence"/>
</dbReference>
<gene>
    <name evidence="1" type="ORF">H7B90_27440</name>
</gene>
<dbReference type="Pfam" id="PF21845">
    <property type="entry name" value="DUF6904"/>
    <property type="match status" value="1"/>
</dbReference>
<reference evidence="1 2" key="1">
    <citation type="submission" date="2020-08" db="EMBL/GenBank/DDBJ databases">
        <title>Cohnella phylogeny.</title>
        <authorList>
            <person name="Dunlap C."/>
        </authorList>
    </citation>
    <scope>NUCLEOTIDE SEQUENCE [LARGE SCALE GENOMIC DNA]</scope>
    <source>
        <strain evidence="1 2">DSM 25239</strain>
    </source>
</reference>
<keyword evidence="2" id="KW-1185">Reference proteome</keyword>
<evidence type="ECO:0000313" key="1">
    <source>
        <dbReference type="EMBL" id="MBB6695135.1"/>
    </source>
</evidence>
<dbReference type="InterPro" id="IPR054199">
    <property type="entry name" value="DUF6904"/>
</dbReference>
<sequence length="219" mass="24982">MIQAKSTPNHAGVILNGEYEELTRLCEALELVAGPEGERPAYESIRVRVMDLCVRLREILANGGHGESGPGVKIYWPEAMFVSVALNRFVKLSYKNNRQAGWEQTVARIRKFQESLVDCLRRILPDSAFKPTANALGSSVFLEENYVTQYLDELNAQFLALDSEKRLQQLPLAAKRIVEQGEEYRKCKHSVLEAAKRYKCPVEEIRLREEYPDPAKVVW</sequence>
<evidence type="ECO:0000313" key="2">
    <source>
        <dbReference type="Proteomes" id="UP000553776"/>
    </source>
</evidence>